<comment type="caution">
    <text evidence="1">The sequence shown here is derived from an EMBL/GenBank/DDBJ whole genome shotgun (WGS) entry which is preliminary data.</text>
</comment>
<accession>A0ACC2NPU0</accession>
<dbReference type="EMBL" id="CM056743">
    <property type="protein sequence ID" value="KAJ8673127.1"/>
    <property type="molecule type" value="Genomic_DNA"/>
</dbReference>
<proteinExistence type="predicted"/>
<name>A0ACC2NPU0_9HYME</name>
<evidence type="ECO:0000313" key="1">
    <source>
        <dbReference type="EMBL" id="KAJ8673127.1"/>
    </source>
</evidence>
<sequence>MNNNQSESPLQNSLESENATLHMPGPSTQDASVSKSSEQNVNEKSLLGETNCIICAQPMENEVGSKKSIRLTIRGIGTLCNARKKKKKDKLHTKIKHLEEIWVHDSCRANYIRSSSSKTHSEQTSKNDSPVSHVSTRSKKTKEFLFQTSCLFCGLDAGPNYLEKQEKSNSTKRKKVSVITNTNTRDSIIKMCQERNDEESDRVLSRILSTPDLVPVGARYHYDCYPKFASRKISDGNDQWSDPEIDKVTQFIIEYIEMNNEESQYSLNDLIEKSGVKVIRVRSVKDRLTSYYRDNIILTSIRNDCIITYIDRSKKILSEYWYKQKCKNDIEERRRVVETAAKIILEDIHEMVYDTQEYKAPIKFLETVFSDVPATLKLLLDGIIKTKKRDSSSVKWDTRVCSIAHAILASARPRTFISHLQLALSSMLHKQHASKKLIDNLSHLGFCASYEETILFEASIVFDPIIYTFLQAYIQFIFDNADHNTLTIDGMGTLHVLAGVLVVTPFSSVQSENPIKRLKKIPPASETGKFGYMALQKYNGASGTGLNNVKMEAVGHEPGETPLDLLNLQDLAWLSGKSFRPSVTKGWNVFMEMISSTIDDVQKSRIISLPIINNPPSDLDSVYTALMHADQEAKRIGQKHVFVTGDHPIYMKFEFIIENRDKTKDELSSVLARIGIFHLSMSLSNSVSSTMDGSGFREILGLIYAENSIDAIISGKASDRAMRAHRLVLVSIATLILKEIEFSPEGMSHLEFIFDNLENPECDLNNLLNNDLMKSILSKFLKQCRVIEQRSPTGKLWIQYFTSAVLIFKIEEANKRGDWNLHLETLRHALPIFHATAHLNYAKATHLYLQKMMKLKETMDSNEYRLFTEEGYWTVRRTDSHFLSGNPTDLIIEQVFMRSMKTAGGLTRGRGISEGVVAKWIMSMIVVTDVTYAMEDFCHYAYANSEQSLEDRKALIKRDAEDLQKITVYLSTHNPFDVTETDCVVSVSTGLKGDDRVNCHQVFEIGSNLLSGTYGKKFDDIKLQRKHRVISLGAAQSSVVVDNDSVRIDPTLLFQRLAMIIENKEDMREHLKLELAPYPKALFDQDGMSKTSKHKFIDNFTVVSGIPDTSGASNVVDGGLLLHRITWKQNENTDDILKKYVNYVKKHFSQDTTIVFDGYPEIPQARHIKSLERARRFHQKQAREVSFQKGMKIPLSKDKFLLNEKNKNSLILVLKEELDAAGFATLQAEEDADILIVETAINLFREQKKPSIIVGEDIDLLVILNQKTNTDDQIDFFKPGKKNVPAKFFTCNSFRPENLSHLVAFFHAFCGCDTVSSIYGKGKNTIVKLFQNKPEMIPLAESFYVADTPKSVLYENGMRIIAKLYDAECSSYDLDEMRYTLFRKKTTKTSFQLEQLPPTKKAAMQHILRAYLQVQLWLGNEKITATDYGWYEAVTSTNTRCLKPTYVHDNILIPPDLMKQISCSCKKGCKSRACSCVKLGVTCTDLCSNCHGILCKNVTDFVLEIPSVDLNTDVEAGEILHDCHSHGMATEMQIDQNDDENCDQDTR</sequence>
<keyword evidence="2" id="KW-1185">Reference proteome</keyword>
<organism evidence="1 2">
    <name type="scientific">Eretmocerus hayati</name>
    <dbReference type="NCBI Taxonomy" id="131215"/>
    <lineage>
        <taxon>Eukaryota</taxon>
        <taxon>Metazoa</taxon>
        <taxon>Ecdysozoa</taxon>
        <taxon>Arthropoda</taxon>
        <taxon>Hexapoda</taxon>
        <taxon>Insecta</taxon>
        <taxon>Pterygota</taxon>
        <taxon>Neoptera</taxon>
        <taxon>Endopterygota</taxon>
        <taxon>Hymenoptera</taxon>
        <taxon>Apocrita</taxon>
        <taxon>Proctotrupomorpha</taxon>
        <taxon>Chalcidoidea</taxon>
        <taxon>Aphelinidae</taxon>
        <taxon>Aphelininae</taxon>
        <taxon>Eretmocerus</taxon>
    </lineage>
</organism>
<evidence type="ECO:0000313" key="2">
    <source>
        <dbReference type="Proteomes" id="UP001239111"/>
    </source>
</evidence>
<protein>
    <submittedName>
        <fullName evidence="1">Uncharacterized protein</fullName>
    </submittedName>
</protein>
<reference evidence="1" key="1">
    <citation type="submission" date="2023-04" db="EMBL/GenBank/DDBJ databases">
        <title>A chromosome-level genome assembly of the parasitoid wasp Eretmocerus hayati.</title>
        <authorList>
            <person name="Zhong Y."/>
            <person name="Liu S."/>
            <person name="Liu Y."/>
        </authorList>
    </citation>
    <scope>NUCLEOTIDE SEQUENCE</scope>
    <source>
        <strain evidence="1">ZJU_SS_LIU_2023</strain>
    </source>
</reference>
<dbReference type="Proteomes" id="UP001239111">
    <property type="component" value="Chromosome 3"/>
</dbReference>
<gene>
    <name evidence="1" type="ORF">QAD02_004389</name>
</gene>